<protein>
    <recommendedName>
        <fullName evidence="3">Lipoprotein</fullName>
    </recommendedName>
</protein>
<comment type="caution">
    <text evidence="1">The sequence shown here is derived from an EMBL/GenBank/DDBJ whole genome shotgun (WGS) entry which is preliminary data.</text>
</comment>
<gene>
    <name evidence="1" type="ORF">A2363_05305</name>
</gene>
<proteinExistence type="predicted"/>
<accession>A0A1F6BE58</accession>
<evidence type="ECO:0000313" key="2">
    <source>
        <dbReference type="Proteomes" id="UP000176186"/>
    </source>
</evidence>
<evidence type="ECO:0000313" key="1">
    <source>
        <dbReference type="EMBL" id="OGG34807.1"/>
    </source>
</evidence>
<dbReference type="AlphaFoldDB" id="A0A1F6BE58"/>
<dbReference type="PROSITE" id="PS51257">
    <property type="entry name" value="PROKAR_LIPOPROTEIN"/>
    <property type="match status" value="1"/>
</dbReference>
<reference evidence="1 2" key="1">
    <citation type="journal article" date="2016" name="Nat. Commun.">
        <title>Thousands of microbial genomes shed light on interconnected biogeochemical processes in an aquifer system.</title>
        <authorList>
            <person name="Anantharaman K."/>
            <person name="Brown C.T."/>
            <person name="Hug L.A."/>
            <person name="Sharon I."/>
            <person name="Castelle C.J."/>
            <person name="Probst A.J."/>
            <person name="Thomas B.C."/>
            <person name="Singh A."/>
            <person name="Wilkins M.J."/>
            <person name="Karaoz U."/>
            <person name="Brodie E.L."/>
            <person name="Williams K.H."/>
            <person name="Hubbard S.S."/>
            <person name="Banfield J.F."/>
        </authorList>
    </citation>
    <scope>NUCLEOTIDE SEQUENCE [LARGE SCALE GENOMIC DNA]</scope>
</reference>
<dbReference type="Proteomes" id="UP000176186">
    <property type="component" value="Unassembled WGS sequence"/>
</dbReference>
<evidence type="ECO:0008006" key="3">
    <source>
        <dbReference type="Google" id="ProtNLM"/>
    </source>
</evidence>
<name>A0A1F6BE58_9BACT</name>
<sequence>MTKRLVLPILLLLVLVLVACGDWDENPIGNPTPIPVAQELSIVLPPRPTIQVVTIGEQPFPNATPVGEQFICPVGYKFWITSITEKGFKWECRLALDRTEQE</sequence>
<organism evidence="1 2">
    <name type="scientific">Candidatus Gottesmanbacteria bacterium RIFOXYB1_FULL_47_11</name>
    <dbReference type="NCBI Taxonomy" id="1798401"/>
    <lineage>
        <taxon>Bacteria</taxon>
        <taxon>Candidatus Gottesmaniibacteriota</taxon>
    </lineage>
</organism>
<dbReference type="EMBL" id="MFKE01000021">
    <property type="protein sequence ID" value="OGG34807.1"/>
    <property type="molecule type" value="Genomic_DNA"/>
</dbReference>